<dbReference type="Pfam" id="PF13654">
    <property type="entry name" value="AAA_32"/>
    <property type="match status" value="1"/>
</dbReference>
<evidence type="ECO:0000256" key="3">
    <source>
        <dbReference type="SAM" id="Coils"/>
    </source>
</evidence>
<feature type="active site" evidence="2">
    <location>
        <position position="643"/>
    </location>
</feature>
<evidence type="ECO:0000313" key="7">
    <source>
        <dbReference type="Proteomes" id="UP000486760"/>
    </source>
</evidence>
<dbReference type="InterPro" id="IPR014721">
    <property type="entry name" value="Ribsml_uS5_D2-typ_fold_subgr"/>
</dbReference>
<dbReference type="Gene3D" id="1.10.8.60">
    <property type="match status" value="1"/>
</dbReference>
<feature type="domain" description="Lon proteolytic" evidence="5">
    <location>
        <begin position="553"/>
        <end position="748"/>
    </location>
</feature>
<keyword evidence="3" id="KW-0175">Coiled coil</keyword>
<dbReference type="EC" id="3.4.21.53" evidence="2"/>
<dbReference type="PANTHER" id="PTHR10046">
    <property type="entry name" value="ATP DEPENDENT LON PROTEASE FAMILY MEMBER"/>
    <property type="match status" value="1"/>
</dbReference>
<dbReference type="GO" id="GO:0004176">
    <property type="term" value="F:ATP-dependent peptidase activity"/>
    <property type="evidence" value="ECO:0007669"/>
    <property type="project" value="UniProtKB-UniRule"/>
</dbReference>
<dbReference type="InterPro" id="IPR008269">
    <property type="entry name" value="Lon_proteolytic"/>
</dbReference>
<feature type="region of interest" description="Disordered" evidence="4">
    <location>
        <begin position="781"/>
        <end position="802"/>
    </location>
</feature>
<gene>
    <name evidence="6" type="ORF">F0A17_02690</name>
</gene>
<dbReference type="Proteomes" id="UP000486760">
    <property type="component" value="Unassembled WGS sequence"/>
</dbReference>
<dbReference type="RefSeq" id="WP_149326783.1">
    <property type="nucleotide sequence ID" value="NZ_VTPY01000001.1"/>
</dbReference>
<dbReference type="InterPro" id="IPR041699">
    <property type="entry name" value="AAA_32"/>
</dbReference>
<dbReference type="SUPFAM" id="SSF54211">
    <property type="entry name" value="Ribosomal protein S5 domain 2-like"/>
    <property type="match status" value="1"/>
</dbReference>
<dbReference type="GO" id="GO:0030163">
    <property type="term" value="P:protein catabolic process"/>
    <property type="evidence" value="ECO:0007669"/>
    <property type="project" value="InterPro"/>
</dbReference>
<reference evidence="6 7" key="1">
    <citation type="submission" date="2019-08" db="EMBL/GenBank/DDBJ databases">
        <title>Bioinformatics analysis of the strain L3 and L5.</title>
        <authorList>
            <person name="Li X."/>
        </authorList>
    </citation>
    <scope>NUCLEOTIDE SEQUENCE [LARGE SCALE GENOMIC DNA]</scope>
    <source>
        <strain evidence="6 7">L5</strain>
    </source>
</reference>
<protein>
    <recommendedName>
        <fullName evidence="2">endopeptidase La</fullName>
        <ecNumber evidence="2">3.4.21.53</ecNumber>
    </recommendedName>
</protein>
<dbReference type="SUPFAM" id="SSF52540">
    <property type="entry name" value="P-loop containing nucleoside triphosphate hydrolases"/>
    <property type="match status" value="1"/>
</dbReference>
<evidence type="ECO:0000259" key="5">
    <source>
        <dbReference type="PROSITE" id="PS51786"/>
    </source>
</evidence>
<dbReference type="InterPro" id="IPR020568">
    <property type="entry name" value="Ribosomal_Su5_D2-typ_SF"/>
</dbReference>
<keyword evidence="2" id="KW-0378">Hydrolase</keyword>
<name>A0A7V7G6D2_9GAMM</name>
<keyword evidence="1 2" id="KW-0645">Protease</keyword>
<dbReference type="Pfam" id="PF20436">
    <property type="entry name" value="LonB_AAA-LID"/>
    <property type="match status" value="1"/>
</dbReference>
<dbReference type="GO" id="GO:0006508">
    <property type="term" value="P:proteolysis"/>
    <property type="evidence" value="ECO:0007669"/>
    <property type="project" value="UniProtKB-KW"/>
</dbReference>
<dbReference type="Gene3D" id="3.40.50.300">
    <property type="entry name" value="P-loop containing nucleotide triphosphate hydrolases"/>
    <property type="match status" value="2"/>
</dbReference>
<dbReference type="InterPro" id="IPR046843">
    <property type="entry name" value="LonB_AAA-LID"/>
</dbReference>
<feature type="active site" evidence="2">
    <location>
        <position position="686"/>
    </location>
</feature>
<comment type="caution">
    <text evidence="6">The sequence shown here is derived from an EMBL/GenBank/DDBJ whole genome shotgun (WGS) entry which is preliminary data.</text>
</comment>
<evidence type="ECO:0000256" key="1">
    <source>
        <dbReference type="ARBA" id="ARBA00022670"/>
    </source>
</evidence>
<dbReference type="PROSITE" id="PS51786">
    <property type="entry name" value="LON_PROTEOLYTIC"/>
    <property type="match status" value="1"/>
</dbReference>
<keyword evidence="7" id="KW-1185">Reference proteome</keyword>
<dbReference type="GO" id="GO:0005524">
    <property type="term" value="F:ATP binding"/>
    <property type="evidence" value="ECO:0007669"/>
    <property type="project" value="InterPro"/>
</dbReference>
<dbReference type="InterPro" id="IPR027417">
    <property type="entry name" value="P-loop_NTPase"/>
</dbReference>
<feature type="coiled-coil region" evidence="3">
    <location>
        <begin position="199"/>
        <end position="244"/>
    </location>
</feature>
<dbReference type="GO" id="GO:0004252">
    <property type="term" value="F:serine-type endopeptidase activity"/>
    <property type="evidence" value="ECO:0007669"/>
    <property type="project" value="UniProtKB-UniRule"/>
</dbReference>
<dbReference type="Pfam" id="PF05362">
    <property type="entry name" value="Lon_C"/>
    <property type="match status" value="1"/>
</dbReference>
<dbReference type="Pfam" id="PF20437">
    <property type="entry name" value="LonC_helical"/>
    <property type="match status" value="1"/>
</dbReference>
<dbReference type="EMBL" id="VTPY01000001">
    <property type="protein sequence ID" value="KAA0014573.1"/>
    <property type="molecule type" value="Genomic_DNA"/>
</dbReference>
<evidence type="ECO:0000256" key="4">
    <source>
        <dbReference type="SAM" id="MobiDB-lite"/>
    </source>
</evidence>
<proteinExistence type="inferred from homology"/>
<dbReference type="AlphaFoldDB" id="A0A7V7G6D2"/>
<accession>A0A7V7G6D2</accession>
<evidence type="ECO:0000313" key="6">
    <source>
        <dbReference type="EMBL" id="KAA0014573.1"/>
    </source>
</evidence>
<dbReference type="InterPro" id="IPR027065">
    <property type="entry name" value="Lon_Prtase"/>
</dbReference>
<evidence type="ECO:0000256" key="2">
    <source>
        <dbReference type="PROSITE-ProRule" id="PRU01122"/>
    </source>
</evidence>
<sequence length="802" mass="89780">MTPLDASQVYRACPEEAFDFEDTSELESLDLLSGHERARDALDFGTSMRNEGFNLYVLGHSGHGKHHMVERFLTERSRHEPSPPDIAYRFNFDDPSRPRHLRLPSGMGRVLRADIEQLVEELRTAIPALFEGDEYQNRLHELKQAMGERQRDAIEAVRREARELDILLLSTPNGFTFAPAEGDAMMSPQAYEKLPRDERERIERTVEVLQKTLSQAIRQMPRLAKQLREQIKALNEEMLQSVIDAPLTELEERYNGHDDVKDHLQAIRRALLQHGDSFLQPEPDITPETIFNRFLLNLIVDNKSCDGAPVVYVDLPTHPHLVGRIEQYVHNGTLLTDFSLIRAGGLHRANGGYLLLDARALMMHSGAWETLKRVLRAGEIRTESLEQTYGLMNTITLEPEPVPLDVKVVLLGERHLYYELCQHDPDFLELFKVQADLEDELNRNHGNQPLYARMIATLAREATLRPLDRSGVAAAIERASRLADDQEKLVARHRVLSDLLQEADHWADRNGAKVISRAHVEKAVEQQLWRASRLHELSHERITRGTVAIEFEGSRIGQVNGLTVLSMGDYAFGQPARITATARPGPGHVVDIEREARLGGRIHSKAVMILSRCLSSRYAPDVPLSLSASLAFEQSYGGVEGDSASVAEACALISAIARVGIDQRLAVTGSIDQQGNVQAVGGVNEKIEGFFDVCRARGGVKGHGILLPAANVAHLMLKRDVRDAIEAGDFRIYAIEKLDQALERLVGEPPGNPDKNGHYPEGSVNARVMARLASFHRAVKKRVGPDREDDVLHDGEERNDNE</sequence>
<dbReference type="PRINTS" id="PR00830">
    <property type="entry name" value="ENDOLAPTASE"/>
</dbReference>
<comment type="similarity">
    <text evidence="2">Belongs to the peptidase S16 family.</text>
</comment>
<dbReference type="InterPro" id="IPR046844">
    <property type="entry name" value="Lon-like_helical"/>
</dbReference>
<keyword evidence="2" id="KW-0720">Serine protease</keyword>
<comment type="catalytic activity">
    <reaction evidence="2">
        <text>Hydrolysis of proteins in presence of ATP.</text>
        <dbReference type="EC" id="3.4.21.53"/>
    </reaction>
</comment>
<dbReference type="Gene3D" id="3.30.230.10">
    <property type="match status" value="1"/>
</dbReference>
<organism evidence="6 7">
    <name type="scientific">Billgrantia pellis</name>
    <dbReference type="NCBI Taxonomy" id="2606936"/>
    <lineage>
        <taxon>Bacteria</taxon>
        <taxon>Pseudomonadati</taxon>
        <taxon>Pseudomonadota</taxon>
        <taxon>Gammaproteobacteria</taxon>
        <taxon>Oceanospirillales</taxon>
        <taxon>Halomonadaceae</taxon>
        <taxon>Billgrantia</taxon>
    </lineage>
</organism>
<feature type="compositionally biased region" description="Basic and acidic residues" evidence="4">
    <location>
        <begin position="783"/>
        <end position="802"/>
    </location>
</feature>